<keyword evidence="5" id="KW-1185">Reference proteome</keyword>
<reference evidence="4 5" key="1">
    <citation type="submission" date="2024-01" db="EMBL/GenBank/DDBJ databases">
        <title>Mariniflexile litorale sp. nov., isolated from the shallow sediments of the Sea of Japan.</title>
        <authorList>
            <person name="Romanenko L."/>
            <person name="Bystritskaya E."/>
            <person name="Isaeva M."/>
        </authorList>
    </citation>
    <scope>NUCLEOTIDE SEQUENCE [LARGE SCALE GENOMIC DNA]</scope>
    <source>
        <strain evidence="4 5">KCTC 32427</strain>
    </source>
</reference>
<dbReference type="NCBIfam" id="TIGR04183">
    <property type="entry name" value="Por_Secre_tail"/>
    <property type="match status" value="1"/>
</dbReference>
<protein>
    <submittedName>
        <fullName evidence="4">T9SS type A sorting domain-containing protein</fullName>
    </submittedName>
</protein>
<keyword evidence="1 2" id="KW-0732">Signal</keyword>
<gene>
    <name evidence="4" type="ORF">VP395_03025</name>
</gene>
<dbReference type="EMBL" id="JAZHYP010000001">
    <property type="protein sequence ID" value="MEN3322683.1"/>
    <property type="molecule type" value="Genomic_DNA"/>
</dbReference>
<feature type="chain" id="PRO_5046160167" evidence="2">
    <location>
        <begin position="26"/>
        <end position="248"/>
    </location>
</feature>
<evidence type="ECO:0000259" key="3">
    <source>
        <dbReference type="Pfam" id="PF18962"/>
    </source>
</evidence>
<evidence type="ECO:0000313" key="5">
    <source>
        <dbReference type="Proteomes" id="UP001416393"/>
    </source>
</evidence>
<evidence type="ECO:0000313" key="4">
    <source>
        <dbReference type="EMBL" id="MEN3322683.1"/>
    </source>
</evidence>
<dbReference type="Proteomes" id="UP001416393">
    <property type="component" value="Unassembled WGS sequence"/>
</dbReference>
<name>A0ABV0A6M4_9FLAO</name>
<feature type="signal peptide" evidence="2">
    <location>
        <begin position="1"/>
        <end position="25"/>
    </location>
</feature>
<evidence type="ECO:0000256" key="1">
    <source>
        <dbReference type="ARBA" id="ARBA00022729"/>
    </source>
</evidence>
<dbReference type="RefSeq" id="WP_346240226.1">
    <property type="nucleotide sequence ID" value="NZ_JAZHYP010000001.1"/>
</dbReference>
<dbReference type="InterPro" id="IPR026444">
    <property type="entry name" value="Secre_tail"/>
</dbReference>
<proteinExistence type="predicted"/>
<organism evidence="4 5">
    <name type="scientific">Mariniflexile soesokkakense</name>
    <dbReference type="NCBI Taxonomy" id="1343160"/>
    <lineage>
        <taxon>Bacteria</taxon>
        <taxon>Pseudomonadati</taxon>
        <taxon>Bacteroidota</taxon>
        <taxon>Flavobacteriia</taxon>
        <taxon>Flavobacteriales</taxon>
        <taxon>Flavobacteriaceae</taxon>
        <taxon>Mariniflexile</taxon>
    </lineage>
</organism>
<evidence type="ECO:0000256" key="2">
    <source>
        <dbReference type="SAM" id="SignalP"/>
    </source>
</evidence>
<accession>A0ABV0A6M4</accession>
<dbReference type="Pfam" id="PF18962">
    <property type="entry name" value="Por_Secre_tail"/>
    <property type="match status" value="1"/>
</dbReference>
<comment type="caution">
    <text evidence="4">The sequence shown here is derived from an EMBL/GenBank/DDBJ whole genome shotgun (WGS) entry which is preliminary data.</text>
</comment>
<feature type="domain" description="Secretion system C-terminal sorting" evidence="3">
    <location>
        <begin position="182"/>
        <end position="242"/>
    </location>
</feature>
<sequence length="248" mass="27286">MKQIYSSIKMILTLVVFSLSPYLSAQCTITHSQNATDVGSSGFLWGQGFSAECDGNLEYVQLIASSTGTVSAGTLNIYTGNTVNGTPLYTQSHPSITINNINDPIRIDITGTLALTKNSQYTFEFTLDNVNPFADFGNGYPSGSAFQSGFEEAQADFIFNVSISDTTLSIADNHNERRKVSLFPNPSNDYITISNLQEKENYSIINALGQEVLKGNIINKEGIDIRNLNNGLYYLKLENKNTLKFIKE</sequence>